<name>A0ABQ1MTL6_9BACT</name>
<evidence type="ECO:0008006" key="3">
    <source>
        <dbReference type="Google" id="ProtNLM"/>
    </source>
</evidence>
<gene>
    <name evidence="1" type="ORF">GCM10010993_25990</name>
</gene>
<dbReference type="Proteomes" id="UP000635885">
    <property type="component" value="Unassembled WGS sequence"/>
</dbReference>
<dbReference type="SUPFAM" id="SSF52129">
    <property type="entry name" value="Caspase-like"/>
    <property type="match status" value="1"/>
</dbReference>
<dbReference type="InterPro" id="IPR029030">
    <property type="entry name" value="Caspase-like_dom_sf"/>
</dbReference>
<keyword evidence="2" id="KW-1185">Reference proteome</keyword>
<dbReference type="EMBL" id="BMFD01000009">
    <property type="protein sequence ID" value="GGC46202.1"/>
    <property type="molecule type" value="Genomic_DNA"/>
</dbReference>
<dbReference type="Gene3D" id="3.40.50.1460">
    <property type="match status" value="1"/>
</dbReference>
<evidence type="ECO:0000313" key="2">
    <source>
        <dbReference type="Proteomes" id="UP000635885"/>
    </source>
</evidence>
<accession>A0ABQ1MTL6</accession>
<organism evidence="1 2">
    <name type="scientific">Belliella aquatica</name>
    <dbReference type="NCBI Taxonomy" id="1323734"/>
    <lineage>
        <taxon>Bacteria</taxon>
        <taxon>Pseudomonadati</taxon>
        <taxon>Bacteroidota</taxon>
        <taxon>Cytophagia</taxon>
        <taxon>Cytophagales</taxon>
        <taxon>Cyclobacteriaceae</taxon>
        <taxon>Belliella</taxon>
    </lineage>
</organism>
<reference evidence="2" key="1">
    <citation type="journal article" date="2019" name="Int. J. Syst. Evol. Microbiol.">
        <title>The Global Catalogue of Microorganisms (GCM) 10K type strain sequencing project: providing services to taxonomists for standard genome sequencing and annotation.</title>
        <authorList>
            <consortium name="The Broad Institute Genomics Platform"/>
            <consortium name="The Broad Institute Genome Sequencing Center for Infectious Disease"/>
            <person name="Wu L."/>
            <person name="Ma J."/>
        </authorList>
    </citation>
    <scope>NUCLEOTIDE SEQUENCE [LARGE SCALE GENOMIC DNA]</scope>
    <source>
        <strain evidence="2">CGMCC 1.12479</strain>
    </source>
</reference>
<proteinExistence type="predicted"/>
<sequence length="357" mass="40944">MALESTNRKPKAYALCVGKNEFIFDKSLRKAVRDAKYWEREFLRRFKYDLVITLTENETRYQLFIAAIWQLANLAKSGDVVAITIATHGEIKQGINSFTITPNVKISEDEFYFLLKAFKPGVRVFVLTDICHGGTFVEPNNNREAQGNFVNRVLDIIKHEAAWDLPKVEAMLKNQCDIPITASIAHLSSSADNNQIVDGILVDLIVSEFWIYGYTLDWYTFEGFRDEIAKLYESRLKTDEIGFAETITESTKHCSAYSKVIKDFVVKYKFASLKSLIVHIAKSQNKSLLKDLYIELITNIHLLSAYPNESKEETQENLKNVIQNIVSWYSLIETNAPIINYAGVPTDDFKNKYIFQK</sequence>
<protein>
    <recommendedName>
        <fullName evidence="3">Caspase domain-containing protein</fullName>
    </recommendedName>
</protein>
<comment type="caution">
    <text evidence="1">The sequence shown here is derived from an EMBL/GenBank/DDBJ whole genome shotgun (WGS) entry which is preliminary data.</text>
</comment>
<evidence type="ECO:0000313" key="1">
    <source>
        <dbReference type="EMBL" id="GGC46202.1"/>
    </source>
</evidence>